<reference evidence="3" key="1">
    <citation type="submission" date="2016-10" db="EMBL/GenBank/DDBJ databases">
        <authorList>
            <person name="Varghese N."/>
            <person name="Submissions S."/>
        </authorList>
    </citation>
    <scope>NUCLEOTIDE SEQUENCE [LARGE SCALE GENOMIC DNA]</scope>
    <source>
        <strain evidence="3">DSM 23317</strain>
    </source>
</reference>
<dbReference type="InterPro" id="IPR006626">
    <property type="entry name" value="PbH1"/>
</dbReference>
<evidence type="ECO:0000259" key="1">
    <source>
        <dbReference type="SMART" id="SM00722"/>
    </source>
</evidence>
<feature type="domain" description="Carbohydrate-binding/sugar hydrolysis" evidence="1">
    <location>
        <begin position="199"/>
        <end position="371"/>
    </location>
</feature>
<dbReference type="Gene3D" id="2.160.20.10">
    <property type="entry name" value="Single-stranded right-handed beta-helix, Pectin lyase-like"/>
    <property type="match status" value="1"/>
</dbReference>
<gene>
    <name evidence="2" type="ORF">SAMN04488540_11919</name>
</gene>
<dbReference type="InterPro" id="IPR022441">
    <property type="entry name" value="Para_beta_helix_rpt-2"/>
</dbReference>
<dbReference type="OrthoDB" id="9767990at2"/>
<evidence type="ECO:0000313" key="3">
    <source>
        <dbReference type="Proteomes" id="UP000199527"/>
    </source>
</evidence>
<dbReference type="AlphaFoldDB" id="A0A1G8Z792"/>
<dbReference type="SMART" id="SM00722">
    <property type="entry name" value="CASH"/>
    <property type="match status" value="2"/>
</dbReference>
<dbReference type="EMBL" id="FNEM01000019">
    <property type="protein sequence ID" value="SDK10898.1"/>
    <property type="molecule type" value="Genomic_DNA"/>
</dbReference>
<dbReference type="InterPro" id="IPR026464">
    <property type="entry name" value="NosD_copper_fam"/>
</dbReference>
<dbReference type="NCBIfam" id="TIGR04247">
    <property type="entry name" value="NosD_copper_fam"/>
    <property type="match status" value="1"/>
</dbReference>
<sequence length="441" mass="48821">MISSGFRLSQWLLWAFCLLLSLPHTGEAAHFSVSTVSQLQQALQQAGAGDRLSLAPGLYRTQLHIDKPLTLSGPASAIIDAGGQGSAIIVASDDVRIDGLTIRNWGADLYQLDAGIRGRDVSRIQVTNSRLDGPGFGIRFDKGEEFELLGNRIEGDRRLRVIERGDGIYLKGTGSARIANNRLIGGRDGVYVESCSGVVIDDNRMSEQQYPVHYMYAKDSVASGNDSWDVVGGYAIMGSQRIEVIGNRVRDAIEFGVLLNITNDSVVRHNYVARVSNPRAADMFDGEGKGVFIYGARDNEVSSNHFQSSQIGISMAMGGEGNLIYDNLFIHNTVQVKYVGEHVLDWSHRGVGNFWSSYSGWDLDGDGIGDQSYRPNDALDRLFWIYPEGRFLMDSPVVSVLRWLEQQFQTADSAGISDHRPKMVPQWQWQPQRPASWSNEQ</sequence>
<dbReference type="InterPro" id="IPR012334">
    <property type="entry name" value="Pectin_lyas_fold"/>
</dbReference>
<proteinExistence type="predicted"/>
<protein>
    <submittedName>
        <fullName evidence="2">Nitrous oxidase accessory protein</fullName>
    </submittedName>
</protein>
<accession>A0A1G8Z792</accession>
<dbReference type="Pfam" id="PF05048">
    <property type="entry name" value="NosD"/>
    <property type="match status" value="1"/>
</dbReference>
<dbReference type="Proteomes" id="UP000199527">
    <property type="component" value="Unassembled WGS sequence"/>
</dbReference>
<dbReference type="InterPro" id="IPR006633">
    <property type="entry name" value="Carb-bd_sugar_hydrolysis-dom"/>
</dbReference>
<dbReference type="NCBIfam" id="TIGR03804">
    <property type="entry name" value="para_beta_helix"/>
    <property type="match status" value="2"/>
</dbReference>
<dbReference type="InterPro" id="IPR007742">
    <property type="entry name" value="NosD_dom"/>
</dbReference>
<keyword evidence="3" id="KW-1185">Reference proteome</keyword>
<dbReference type="SUPFAM" id="SSF51126">
    <property type="entry name" value="Pectin lyase-like"/>
    <property type="match status" value="1"/>
</dbReference>
<feature type="domain" description="Carbohydrate-binding/sugar hydrolysis" evidence="1">
    <location>
        <begin position="46"/>
        <end position="193"/>
    </location>
</feature>
<evidence type="ECO:0000313" key="2">
    <source>
        <dbReference type="EMBL" id="SDK10898.1"/>
    </source>
</evidence>
<dbReference type="SMART" id="SM00710">
    <property type="entry name" value="PbH1"/>
    <property type="match status" value="8"/>
</dbReference>
<dbReference type="InterPro" id="IPR011050">
    <property type="entry name" value="Pectin_lyase_fold/virulence"/>
</dbReference>
<organism evidence="2 3">
    <name type="scientific">Ferrimonas sediminum</name>
    <dbReference type="NCBI Taxonomy" id="718193"/>
    <lineage>
        <taxon>Bacteria</taxon>
        <taxon>Pseudomonadati</taxon>
        <taxon>Pseudomonadota</taxon>
        <taxon>Gammaproteobacteria</taxon>
        <taxon>Alteromonadales</taxon>
        <taxon>Ferrimonadaceae</taxon>
        <taxon>Ferrimonas</taxon>
    </lineage>
</organism>
<name>A0A1G8Z792_9GAMM</name>
<dbReference type="RefSeq" id="WP_090367622.1">
    <property type="nucleotide sequence ID" value="NZ_FNEM01000019.1"/>
</dbReference>